<dbReference type="GeneID" id="96294713"/>
<dbReference type="InterPro" id="IPR013094">
    <property type="entry name" value="AB_hydrolase_3"/>
</dbReference>
<organism evidence="4 5">
    <name type="scientific">Streptomyces xanthochromogenes</name>
    <dbReference type="NCBI Taxonomy" id="67384"/>
    <lineage>
        <taxon>Bacteria</taxon>
        <taxon>Bacillati</taxon>
        <taxon>Actinomycetota</taxon>
        <taxon>Actinomycetes</taxon>
        <taxon>Kitasatosporales</taxon>
        <taxon>Streptomycetaceae</taxon>
        <taxon>Streptomyces</taxon>
    </lineage>
</organism>
<feature type="region of interest" description="Disordered" evidence="2">
    <location>
        <begin position="315"/>
        <end position="337"/>
    </location>
</feature>
<keyword evidence="1" id="KW-0378">Hydrolase</keyword>
<reference evidence="5" key="1">
    <citation type="journal article" date="2019" name="Int. J. Syst. Evol. Microbiol.">
        <title>The Global Catalogue of Microorganisms (GCM) 10K type strain sequencing project: providing services to taxonomists for standard genome sequencing and annotation.</title>
        <authorList>
            <consortium name="The Broad Institute Genomics Platform"/>
            <consortium name="The Broad Institute Genome Sequencing Center for Infectious Disease"/>
            <person name="Wu L."/>
            <person name="Ma J."/>
        </authorList>
    </citation>
    <scope>NUCLEOTIDE SEQUENCE [LARGE SCALE GENOMIC DNA]</scope>
    <source>
        <strain evidence="5">JCM 4594</strain>
    </source>
</reference>
<dbReference type="PANTHER" id="PTHR48081">
    <property type="entry name" value="AB HYDROLASE SUPERFAMILY PROTEIN C4A8.06C"/>
    <property type="match status" value="1"/>
</dbReference>
<name>A0ABQ3ATX0_9ACTN</name>
<evidence type="ECO:0000259" key="3">
    <source>
        <dbReference type="Pfam" id="PF07859"/>
    </source>
</evidence>
<dbReference type="EMBL" id="BMUU01000017">
    <property type="protein sequence ID" value="GGY64051.1"/>
    <property type="molecule type" value="Genomic_DNA"/>
</dbReference>
<feature type="domain" description="Alpha/beta hydrolase fold-3" evidence="3">
    <location>
        <begin position="82"/>
        <end position="285"/>
    </location>
</feature>
<comment type="caution">
    <text evidence="4">The sequence shown here is derived from an EMBL/GenBank/DDBJ whole genome shotgun (WGS) entry which is preliminary data.</text>
</comment>
<protein>
    <submittedName>
        <fullName evidence="4">Esterase</fullName>
    </submittedName>
</protein>
<keyword evidence="5" id="KW-1185">Reference proteome</keyword>
<accession>A0ABQ3ATX0</accession>
<dbReference type="Gene3D" id="3.40.50.1820">
    <property type="entry name" value="alpha/beta hydrolase"/>
    <property type="match status" value="1"/>
</dbReference>
<evidence type="ECO:0000313" key="4">
    <source>
        <dbReference type="EMBL" id="GGY64051.1"/>
    </source>
</evidence>
<feature type="compositionally biased region" description="Low complexity" evidence="2">
    <location>
        <begin position="327"/>
        <end position="337"/>
    </location>
</feature>
<sequence length="337" mass="35856">MIAPAVDPEIQTLLDTADTGVFPVHGLDAVLADPQRYALLRARPDAPVDDEVKVRDLYIPGPAGPLRLRVYRPDTTAELPMILYIHGGAFTYGSPEAEEGRSLRYARDAHAVVVSVDYRLAPEHPYPAAADDAYAALTWIADNPAELGGDRTRIAVAGGSAGGNIAASTVLRARDQAGPHLLFQSLTYPSLDGSLTTASAREFTDTPVFNRGALELAVRHYTQDGHADPYAFPIRATDLSGLPPTYIAVAEIDPLRDEGRDYAARLSAAGVTTELVQVPGAVHGFDLLFPQARISEHNLTDQVRTLRQALHPEEDVAAGSTGRHTHGAASSSGASTG</sequence>
<dbReference type="RefSeq" id="WP_161258400.1">
    <property type="nucleotide sequence ID" value="NZ_BMUU01000017.1"/>
</dbReference>
<gene>
    <name evidence="4" type="primary">aes</name>
    <name evidence="4" type="ORF">GCM10010326_68430</name>
</gene>
<dbReference type="Pfam" id="PF07859">
    <property type="entry name" value="Abhydrolase_3"/>
    <property type="match status" value="1"/>
</dbReference>
<dbReference type="SUPFAM" id="SSF53474">
    <property type="entry name" value="alpha/beta-Hydrolases"/>
    <property type="match status" value="1"/>
</dbReference>
<dbReference type="InterPro" id="IPR050300">
    <property type="entry name" value="GDXG_lipolytic_enzyme"/>
</dbReference>
<proteinExistence type="predicted"/>
<evidence type="ECO:0000256" key="1">
    <source>
        <dbReference type="ARBA" id="ARBA00022801"/>
    </source>
</evidence>
<dbReference type="PANTHER" id="PTHR48081:SF8">
    <property type="entry name" value="ALPHA_BETA HYDROLASE FOLD-3 DOMAIN-CONTAINING PROTEIN-RELATED"/>
    <property type="match status" value="1"/>
</dbReference>
<evidence type="ECO:0000256" key="2">
    <source>
        <dbReference type="SAM" id="MobiDB-lite"/>
    </source>
</evidence>
<dbReference type="Proteomes" id="UP000600946">
    <property type="component" value="Unassembled WGS sequence"/>
</dbReference>
<evidence type="ECO:0000313" key="5">
    <source>
        <dbReference type="Proteomes" id="UP000600946"/>
    </source>
</evidence>
<dbReference type="InterPro" id="IPR029058">
    <property type="entry name" value="AB_hydrolase_fold"/>
</dbReference>